<protein>
    <submittedName>
        <fullName evidence="1">Uncharacterized protein</fullName>
    </submittedName>
</protein>
<accession>A0A8I2YGM3</accession>
<comment type="caution">
    <text evidence="1">The sequence shown here is derived from an EMBL/GenBank/DDBJ whole genome shotgun (WGS) entry which is preliminary data.</text>
</comment>
<dbReference type="AlphaFoldDB" id="A0A8I2YGM3"/>
<evidence type="ECO:0000313" key="2">
    <source>
        <dbReference type="Proteomes" id="UP000683000"/>
    </source>
</evidence>
<dbReference type="Proteomes" id="UP000683000">
    <property type="component" value="Unassembled WGS sequence"/>
</dbReference>
<organism evidence="1 2">
    <name type="scientific">Boletus reticuloceps</name>
    <dbReference type="NCBI Taxonomy" id="495285"/>
    <lineage>
        <taxon>Eukaryota</taxon>
        <taxon>Fungi</taxon>
        <taxon>Dikarya</taxon>
        <taxon>Basidiomycota</taxon>
        <taxon>Agaricomycotina</taxon>
        <taxon>Agaricomycetes</taxon>
        <taxon>Agaricomycetidae</taxon>
        <taxon>Boletales</taxon>
        <taxon>Boletineae</taxon>
        <taxon>Boletaceae</taxon>
        <taxon>Boletoideae</taxon>
        <taxon>Boletus</taxon>
    </lineage>
</organism>
<sequence>MLMYYDKRFQLDETFALIAFNHEQIKAATTSGFLMTKRNIFSSIINRIFSLNLDTLNEIVNRLHSGLMVSSVTESEKECFQLMQDLDIIGRDVNGSLTSKCHMHNEI</sequence>
<keyword evidence="2" id="KW-1185">Reference proteome</keyword>
<dbReference type="EMBL" id="JAGFBS010000039">
    <property type="protein sequence ID" value="KAG6371128.1"/>
    <property type="molecule type" value="Genomic_DNA"/>
</dbReference>
<gene>
    <name evidence="1" type="ORF">JVT61DRAFT_9890</name>
</gene>
<evidence type="ECO:0000313" key="1">
    <source>
        <dbReference type="EMBL" id="KAG6371128.1"/>
    </source>
</evidence>
<proteinExistence type="predicted"/>
<dbReference type="OrthoDB" id="2634573at2759"/>
<reference evidence="1" key="1">
    <citation type="submission" date="2021-03" db="EMBL/GenBank/DDBJ databases">
        <title>Evolutionary innovations through gain and loss of genes in the ectomycorrhizal Boletales.</title>
        <authorList>
            <person name="Wu G."/>
            <person name="Miyauchi S."/>
            <person name="Morin E."/>
            <person name="Yang Z.-L."/>
            <person name="Xu J."/>
            <person name="Martin F.M."/>
        </authorList>
    </citation>
    <scope>NUCLEOTIDE SEQUENCE</scope>
    <source>
        <strain evidence="1">BR01</strain>
    </source>
</reference>
<name>A0A8I2YGM3_9AGAM</name>